<evidence type="ECO:0000259" key="4">
    <source>
        <dbReference type="Pfam" id="PF00294"/>
    </source>
</evidence>
<dbReference type="CDD" id="cd01167">
    <property type="entry name" value="bac_FRK"/>
    <property type="match status" value="1"/>
</dbReference>
<organism evidence="5 6">
    <name type="scientific">Cyclobacterium xiamenense</name>
    <dbReference type="NCBI Taxonomy" id="1297121"/>
    <lineage>
        <taxon>Bacteria</taxon>
        <taxon>Pseudomonadati</taxon>
        <taxon>Bacteroidota</taxon>
        <taxon>Cytophagia</taxon>
        <taxon>Cytophagales</taxon>
        <taxon>Cyclobacteriaceae</taxon>
        <taxon>Cyclobacterium</taxon>
    </lineage>
</organism>
<keyword evidence="3 5" id="KW-0418">Kinase</keyword>
<dbReference type="STRING" id="1416801.SAMN05192553_10828"/>
<accession>A0A1H7AZQ3</accession>
<dbReference type="Proteomes" id="UP000199403">
    <property type="component" value="Unassembled WGS sequence"/>
</dbReference>
<dbReference type="PANTHER" id="PTHR43085">
    <property type="entry name" value="HEXOKINASE FAMILY MEMBER"/>
    <property type="match status" value="1"/>
</dbReference>
<keyword evidence="6" id="KW-1185">Reference proteome</keyword>
<feature type="domain" description="Carbohydrate kinase PfkB" evidence="4">
    <location>
        <begin position="20"/>
        <end position="279"/>
    </location>
</feature>
<evidence type="ECO:0000313" key="5">
    <source>
        <dbReference type="EMBL" id="SEJ67622.1"/>
    </source>
</evidence>
<dbReference type="PROSITE" id="PS00584">
    <property type="entry name" value="PFKB_KINASES_2"/>
    <property type="match status" value="1"/>
</dbReference>
<keyword evidence="2" id="KW-0808">Transferase</keyword>
<sequence>MPKKIVCYGEMLWDIFPKESIAGGAPMNVALHLQHLGMEVEMISRIGDDKLGKKLLAFVKGFGLSDTFIQVDPEIPTGTVRVNDQDKENIRYDIVKPAAWDHIQWSETMEKTVKNADAFIFGTLAARHEVSKATLDKLLETPVLKIVDINLRSPYYSADLIEQFLTKADILKINEDELTLLADFYDLPSSMEAALEKVSELFGFELICITLGSKGAALYQDGEIISHPGYPVTVNDTVGAGDAFLAGFVSRYLANESPEKVLDFACALGALVATYPGGTPQYTWGDIQRIQQL</sequence>
<evidence type="ECO:0000256" key="2">
    <source>
        <dbReference type="ARBA" id="ARBA00022679"/>
    </source>
</evidence>
<evidence type="ECO:0000256" key="3">
    <source>
        <dbReference type="ARBA" id="ARBA00022777"/>
    </source>
</evidence>
<name>A0A1H7AZQ3_9BACT</name>
<dbReference type="InterPro" id="IPR029056">
    <property type="entry name" value="Ribokinase-like"/>
</dbReference>
<proteinExistence type="inferred from homology"/>
<gene>
    <name evidence="5" type="ORF">SAMN05192553_10828</name>
</gene>
<evidence type="ECO:0000256" key="1">
    <source>
        <dbReference type="ARBA" id="ARBA00010688"/>
    </source>
</evidence>
<dbReference type="PROSITE" id="PS00583">
    <property type="entry name" value="PFKB_KINASES_1"/>
    <property type="match status" value="1"/>
</dbReference>
<dbReference type="PANTHER" id="PTHR43085:SF57">
    <property type="entry name" value="CARBOHYDRATE KINASE PFKB DOMAIN-CONTAINING PROTEIN"/>
    <property type="match status" value="1"/>
</dbReference>
<dbReference type="EMBL" id="FNZH01000008">
    <property type="protein sequence ID" value="SEJ67622.1"/>
    <property type="molecule type" value="Genomic_DNA"/>
</dbReference>
<reference evidence="6" key="1">
    <citation type="submission" date="2016-10" db="EMBL/GenBank/DDBJ databases">
        <authorList>
            <person name="Varghese N."/>
            <person name="Submissions S."/>
        </authorList>
    </citation>
    <scope>NUCLEOTIDE SEQUENCE [LARGE SCALE GENOMIC DNA]</scope>
    <source>
        <strain evidence="6">IBRC-M 10761</strain>
    </source>
</reference>
<dbReference type="Pfam" id="PF00294">
    <property type="entry name" value="PfkB"/>
    <property type="match status" value="1"/>
</dbReference>
<dbReference type="InterPro" id="IPR050306">
    <property type="entry name" value="PfkB_Carbo_kinase"/>
</dbReference>
<dbReference type="InterPro" id="IPR011611">
    <property type="entry name" value="PfkB_dom"/>
</dbReference>
<dbReference type="InterPro" id="IPR002173">
    <property type="entry name" value="Carboh/pur_kinase_PfkB_CS"/>
</dbReference>
<dbReference type="GO" id="GO:0016301">
    <property type="term" value="F:kinase activity"/>
    <property type="evidence" value="ECO:0007669"/>
    <property type="project" value="UniProtKB-KW"/>
</dbReference>
<dbReference type="OrthoDB" id="9813569at2"/>
<protein>
    <submittedName>
        <fullName evidence="5">Fructokinase</fullName>
    </submittedName>
</protein>
<dbReference type="SUPFAM" id="SSF53613">
    <property type="entry name" value="Ribokinase-like"/>
    <property type="match status" value="1"/>
</dbReference>
<dbReference type="Gene3D" id="3.40.1190.20">
    <property type="match status" value="1"/>
</dbReference>
<evidence type="ECO:0000313" key="6">
    <source>
        <dbReference type="Proteomes" id="UP000199403"/>
    </source>
</evidence>
<dbReference type="RefSeq" id="WP_092177717.1">
    <property type="nucleotide sequence ID" value="NZ_FNZH01000008.1"/>
</dbReference>
<dbReference type="AlphaFoldDB" id="A0A1H7AZQ3"/>
<comment type="similarity">
    <text evidence="1">Belongs to the carbohydrate kinase PfkB family.</text>
</comment>